<dbReference type="SUPFAM" id="SSF55811">
    <property type="entry name" value="Nudix"/>
    <property type="match status" value="1"/>
</dbReference>
<evidence type="ECO:0000259" key="1">
    <source>
        <dbReference type="PROSITE" id="PS51462"/>
    </source>
</evidence>
<dbReference type="PROSITE" id="PS51462">
    <property type="entry name" value="NUDIX"/>
    <property type="match status" value="1"/>
</dbReference>
<feature type="domain" description="Nudix hydrolase" evidence="1">
    <location>
        <begin position="138"/>
        <end position="297"/>
    </location>
</feature>
<dbReference type="CDD" id="cd03676">
    <property type="entry name" value="NUDIX_Tnr3_like"/>
    <property type="match status" value="1"/>
</dbReference>
<proteinExistence type="predicted"/>
<dbReference type="InterPro" id="IPR000086">
    <property type="entry name" value="NUDIX_hydrolase_dom"/>
</dbReference>
<reference evidence="2" key="1">
    <citation type="submission" date="2023-06" db="EMBL/GenBank/DDBJ databases">
        <title>Genome-scale phylogeny and comparative genomics of the fungal order Sordariales.</title>
        <authorList>
            <consortium name="Lawrence Berkeley National Laboratory"/>
            <person name="Hensen N."/>
            <person name="Bonometti L."/>
            <person name="Westerberg I."/>
            <person name="Brannstrom I.O."/>
            <person name="Guillou S."/>
            <person name="Cros-Aarteil S."/>
            <person name="Calhoun S."/>
            <person name="Haridas S."/>
            <person name="Kuo A."/>
            <person name="Mondo S."/>
            <person name="Pangilinan J."/>
            <person name="Riley R."/>
            <person name="Labutti K."/>
            <person name="Andreopoulos B."/>
            <person name="Lipzen A."/>
            <person name="Chen C."/>
            <person name="Yanf M."/>
            <person name="Daum C."/>
            <person name="Ng V."/>
            <person name="Clum A."/>
            <person name="Steindorff A."/>
            <person name="Ohm R."/>
            <person name="Martin F."/>
            <person name="Silar P."/>
            <person name="Natvig D."/>
            <person name="Lalanne C."/>
            <person name="Gautier V."/>
            <person name="Ament-Velasquez S.L."/>
            <person name="Kruys A."/>
            <person name="Hutchinson M.I."/>
            <person name="Powell A.J."/>
            <person name="Barry K."/>
            <person name="Miller A.N."/>
            <person name="Grigoriev I.V."/>
            <person name="Debuchy R."/>
            <person name="Gladieux P."/>
            <person name="Thoren M.H."/>
            <person name="Johannesson H."/>
        </authorList>
    </citation>
    <scope>NUCLEOTIDE SEQUENCE</scope>
    <source>
        <strain evidence="2">CBS 307.81</strain>
    </source>
</reference>
<gene>
    <name evidence="2" type="ORF">QBC41DRAFT_383145</name>
</gene>
<name>A0AA39YZ67_9PEZI</name>
<dbReference type="PANTHER" id="PTHR13622">
    <property type="entry name" value="THIAMIN PYROPHOSPHOKINASE"/>
    <property type="match status" value="1"/>
</dbReference>
<sequence length="326" mass="36355">MSASPPPKERKSFLEIVNSCDNFPVPQQGLQKYIDAINSFYHLLIPPVNQPIGLVVPSVATAFRGLEGWKLDESSTPKTLTLVDGTDGASRTAVVEKTMHRFRDKKTFSILSRWRNELKPVYGSCGELLFKLDRAAAPLLGVVSYGIHLTAFTRSNNNPIKVWVQKRSQSTAFYPGLLDNTVASSSIPDGQLPVEAAIREAGEEASLPEDLVRPRIKSCGTLTYMHMRDGLAMGEGGLLQPQVEYLFELELPDGVEPKPCDHEVEWFRLLEVGEFKRSILQGQVKPGYAMVALDFLIRHGLLHDQNEPDFVEITTRLHRTFELPVG</sequence>
<dbReference type="GO" id="GO:0044715">
    <property type="term" value="F:8-oxo-dGDP phosphatase activity"/>
    <property type="evidence" value="ECO:0007669"/>
    <property type="project" value="UniProtKB-ARBA"/>
</dbReference>
<organism evidence="2 3">
    <name type="scientific">Cercophora samala</name>
    <dbReference type="NCBI Taxonomy" id="330535"/>
    <lineage>
        <taxon>Eukaryota</taxon>
        <taxon>Fungi</taxon>
        <taxon>Dikarya</taxon>
        <taxon>Ascomycota</taxon>
        <taxon>Pezizomycotina</taxon>
        <taxon>Sordariomycetes</taxon>
        <taxon>Sordariomycetidae</taxon>
        <taxon>Sordariales</taxon>
        <taxon>Lasiosphaeriaceae</taxon>
        <taxon>Cercophora</taxon>
    </lineage>
</organism>
<evidence type="ECO:0000313" key="3">
    <source>
        <dbReference type="Proteomes" id="UP001174997"/>
    </source>
</evidence>
<dbReference type="FunFam" id="3.90.79.10:FF:000019">
    <property type="entry name" value="Thiamin pyrophosphokinase, putative"/>
    <property type="match status" value="1"/>
</dbReference>
<dbReference type="InterPro" id="IPR031804">
    <property type="entry name" value="DUF4743"/>
</dbReference>
<dbReference type="EMBL" id="JAULSY010000155">
    <property type="protein sequence ID" value="KAK0661209.1"/>
    <property type="molecule type" value="Genomic_DNA"/>
</dbReference>
<dbReference type="Proteomes" id="UP001174997">
    <property type="component" value="Unassembled WGS sequence"/>
</dbReference>
<dbReference type="Pfam" id="PF15916">
    <property type="entry name" value="DUF4743"/>
    <property type="match status" value="1"/>
</dbReference>
<evidence type="ECO:0000313" key="2">
    <source>
        <dbReference type="EMBL" id="KAK0661209.1"/>
    </source>
</evidence>
<dbReference type="Gene3D" id="3.90.79.10">
    <property type="entry name" value="Nucleoside Triphosphate Pyrophosphohydrolase"/>
    <property type="match status" value="1"/>
</dbReference>
<accession>A0AA39YZ67</accession>
<dbReference type="PANTHER" id="PTHR13622:SF8">
    <property type="entry name" value="THIAMIN PYROPHOSPHOKINASE 1"/>
    <property type="match status" value="1"/>
</dbReference>
<comment type="caution">
    <text evidence="2">The sequence shown here is derived from an EMBL/GenBank/DDBJ whole genome shotgun (WGS) entry which is preliminary data.</text>
</comment>
<keyword evidence="3" id="KW-1185">Reference proteome</keyword>
<protein>
    <recommendedName>
        <fullName evidence="1">Nudix hydrolase domain-containing protein</fullName>
    </recommendedName>
</protein>
<dbReference type="InterPro" id="IPR015797">
    <property type="entry name" value="NUDIX_hydrolase-like_dom_sf"/>
</dbReference>
<dbReference type="AlphaFoldDB" id="A0AA39YZ67"/>